<feature type="transmembrane region" description="Helical" evidence="7">
    <location>
        <begin position="42"/>
        <end position="64"/>
    </location>
</feature>
<feature type="transmembrane region" description="Helical" evidence="7">
    <location>
        <begin position="14"/>
        <end position="36"/>
    </location>
</feature>
<feature type="transmembrane region" description="Helical" evidence="7">
    <location>
        <begin position="260"/>
        <end position="277"/>
    </location>
</feature>
<name>A0ABW5Q1H9_9BACI</name>
<evidence type="ECO:0000256" key="7">
    <source>
        <dbReference type="SAM" id="Phobius"/>
    </source>
</evidence>
<evidence type="ECO:0000313" key="9">
    <source>
        <dbReference type="EMBL" id="MFD2629514.1"/>
    </source>
</evidence>
<dbReference type="EMBL" id="JBHUMX010000036">
    <property type="protein sequence ID" value="MFD2629514.1"/>
    <property type="molecule type" value="Genomic_DNA"/>
</dbReference>
<comment type="caution">
    <text evidence="9">The sequence shown here is derived from an EMBL/GenBank/DDBJ whole genome shotgun (WGS) entry which is preliminary data.</text>
</comment>
<keyword evidence="5 7" id="KW-1133">Transmembrane helix</keyword>
<evidence type="ECO:0000313" key="10">
    <source>
        <dbReference type="Proteomes" id="UP001597451"/>
    </source>
</evidence>
<gene>
    <name evidence="9" type="ORF">ACFSUN_12050</name>
</gene>
<keyword evidence="4 7" id="KW-0812">Transmembrane</keyword>
<protein>
    <submittedName>
        <fullName evidence="9">MFS transporter</fullName>
    </submittedName>
</protein>
<dbReference type="InterPro" id="IPR036259">
    <property type="entry name" value="MFS_trans_sf"/>
</dbReference>
<reference evidence="10" key="1">
    <citation type="journal article" date="2019" name="Int. J. Syst. Evol. Microbiol.">
        <title>The Global Catalogue of Microorganisms (GCM) 10K type strain sequencing project: providing services to taxonomists for standard genome sequencing and annotation.</title>
        <authorList>
            <consortium name="The Broad Institute Genomics Platform"/>
            <consortium name="The Broad Institute Genome Sequencing Center for Infectious Disease"/>
            <person name="Wu L."/>
            <person name="Ma J."/>
        </authorList>
    </citation>
    <scope>NUCLEOTIDE SEQUENCE [LARGE SCALE GENOMIC DNA]</scope>
    <source>
        <strain evidence="10">TISTR 1858</strain>
    </source>
</reference>
<dbReference type="RefSeq" id="WP_379562306.1">
    <property type="nucleotide sequence ID" value="NZ_JBHUMX010000036.1"/>
</dbReference>
<dbReference type="PANTHER" id="PTHR23513:SF11">
    <property type="entry name" value="STAPHYLOFERRIN A TRANSPORTER"/>
    <property type="match status" value="1"/>
</dbReference>
<accession>A0ABW5Q1H9</accession>
<sequence length="409" mass="45314">MVFSMLKVRNFRNFFLSEIIYAFGVGMSTVGANWYLMDQTNSTTAVGFMLALNVIAGFMISPLIGILTDRINRKTIIIWTYFIQALAIFGIAALFVLDEFKVGYLYLFSIVNGMGWTTYMSTSRSLLQELVTEGELINGNSLIEICLQVGMFTAGGASGIFYQYFGFEFILVFNAISFLISSLFIYRVQHKSIIRESSSDTFYTSFKEGINFLMKKPNVLFLGIAAIVPLVATMMYNVVLPEYVSNTVNGNSIDFGLADLFYGVGGFLSGLIAAPLAKRLSNRLTVILFFLLSISVLFALAWNHYIAILFLGSLLFGLCNSSLRILMNTTIMETVPKSFMGRAMSVWMAISLVLQAVFSPGLGILIDRFSAGFGFIFVSGLMLIGFVIFQIVVRGRSVNVQESVNQKCG</sequence>
<feature type="transmembrane region" description="Helical" evidence="7">
    <location>
        <begin position="346"/>
        <end position="366"/>
    </location>
</feature>
<evidence type="ECO:0000256" key="2">
    <source>
        <dbReference type="ARBA" id="ARBA00022448"/>
    </source>
</evidence>
<comment type="subcellular location">
    <subcellularLocation>
        <location evidence="1">Cell membrane</location>
        <topology evidence="1">Multi-pass membrane protein</topology>
    </subcellularLocation>
</comment>
<evidence type="ECO:0000256" key="6">
    <source>
        <dbReference type="ARBA" id="ARBA00023136"/>
    </source>
</evidence>
<dbReference type="SUPFAM" id="SSF103473">
    <property type="entry name" value="MFS general substrate transporter"/>
    <property type="match status" value="1"/>
</dbReference>
<keyword evidence="2" id="KW-0813">Transport</keyword>
<feature type="transmembrane region" description="Helical" evidence="7">
    <location>
        <begin position="308"/>
        <end position="326"/>
    </location>
</feature>
<dbReference type="PROSITE" id="PS50850">
    <property type="entry name" value="MFS"/>
    <property type="match status" value="1"/>
</dbReference>
<dbReference type="Gene3D" id="1.20.1250.20">
    <property type="entry name" value="MFS general substrate transporter like domains"/>
    <property type="match status" value="1"/>
</dbReference>
<dbReference type="Pfam" id="PF05977">
    <property type="entry name" value="MFS_3"/>
    <property type="match status" value="1"/>
</dbReference>
<keyword evidence="6 7" id="KW-0472">Membrane</keyword>
<evidence type="ECO:0000256" key="4">
    <source>
        <dbReference type="ARBA" id="ARBA00022692"/>
    </source>
</evidence>
<proteinExistence type="predicted"/>
<dbReference type="CDD" id="cd06173">
    <property type="entry name" value="MFS_MefA_like"/>
    <property type="match status" value="1"/>
</dbReference>
<evidence type="ECO:0000256" key="5">
    <source>
        <dbReference type="ARBA" id="ARBA00022989"/>
    </source>
</evidence>
<keyword evidence="10" id="KW-1185">Reference proteome</keyword>
<evidence type="ECO:0000259" key="8">
    <source>
        <dbReference type="PROSITE" id="PS50850"/>
    </source>
</evidence>
<dbReference type="InterPro" id="IPR020846">
    <property type="entry name" value="MFS_dom"/>
</dbReference>
<feature type="transmembrane region" description="Helical" evidence="7">
    <location>
        <begin position="372"/>
        <end position="393"/>
    </location>
</feature>
<evidence type="ECO:0000256" key="1">
    <source>
        <dbReference type="ARBA" id="ARBA00004651"/>
    </source>
</evidence>
<keyword evidence="3" id="KW-1003">Cell membrane</keyword>
<feature type="domain" description="Major facilitator superfamily (MFS) profile" evidence="8">
    <location>
        <begin position="1"/>
        <end position="397"/>
    </location>
</feature>
<organism evidence="9 10">
    <name type="scientific">Oceanobacillus kapialis</name>
    <dbReference type="NCBI Taxonomy" id="481353"/>
    <lineage>
        <taxon>Bacteria</taxon>
        <taxon>Bacillati</taxon>
        <taxon>Bacillota</taxon>
        <taxon>Bacilli</taxon>
        <taxon>Bacillales</taxon>
        <taxon>Bacillaceae</taxon>
        <taxon>Oceanobacillus</taxon>
    </lineage>
</organism>
<dbReference type="PANTHER" id="PTHR23513">
    <property type="entry name" value="INTEGRAL MEMBRANE EFFLUX PROTEIN-RELATED"/>
    <property type="match status" value="1"/>
</dbReference>
<dbReference type="Proteomes" id="UP001597451">
    <property type="component" value="Unassembled WGS sequence"/>
</dbReference>
<dbReference type="InterPro" id="IPR010290">
    <property type="entry name" value="TM_effector"/>
</dbReference>
<feature type="transmembrane region" description="Helical" evidence="7">
    <location>
        <begin position="219"/>
        <end position="240"/>
    </location>
</feature>
<evidence type="ECO:0000256" key="3">
    <source>
        <dbReference type="ARBA" id="ARBA00022475"/>
    </source>
</evidence>
<feature type="transmembrane region" description="Helical" evidence="7">
    <location>
        <begin position="169"/>
        <end position="188"/>
    </location>
</feature>
<feature type="transmembrane region" description="Helical" evidence="7">
    <location>
        <begin position="76"/>
        <end position="97"/>
    </location>
</feature>
<feature type="transmembrane region" description="Helical" evidence="7">
    <location>
        <begin position="284"/>
        <end position="302"/>
    </location>
</feature>